<feature type="compositionally biased region" description="Basic and acidic residues" evidence="3">
    <location>
        <begin position="58"/>
        <end position="72"/>
    </location>
</feature>
<reference evidence="7 8" key="1">
    <citation type="journal article" date="2019" name="Nat. Microbiol.">
        <title>Mediterranean grassland soil C-N compound turnover is dependent on rainfall and depth, and is mediated by genomically divergent microorganisms.</title>
        <authorList>
            <person name="Diamond S."/>
            <person name="Andeer P.F."/>
            <person name="Li Z."/>
            <person name="Crits-Christoph A."/>
            <person name="Burstein D."/>
            <person name="Anantharaman K."/>
            <person name="Lane K.R."/>
            <person name="Thomas B.C."/>
            <person name="Pan C."/>
            <person name="Northen T.R."/>
            <person name="Banfield J.F."/>
        </authorList>
    </citation>
    <scope>NUCLEOTIDE SEQUENCE [LARGE SCALE GENOMIC DNA]</scope>
    <source>
        <strain evidence="7">WS_9</strain>
    </source>
</reference>
<dbReference type="Gene3D" id="2.40.30.170">
    <property type="match status" value="1"/>
</dbReference>
<feature type="compositionally biased region" description="Basic and acidic residues" evidence="3">
    <location>
        <begin position="12"/>
        <end position="24"/>
    </location>
</feature>
<evidence type="ECO:0000259" key="5">
    <source>
        <dbReference type="Pfam" id="PF25917"/>
    </source>
</evidence>
<feature type="compositionally biased region" description="Gly residues" evidence="3">
    <location>
        <begin position="172"/>
        <end position="183"/>
    </location>
</feature>
<keyword evidence="4" id="KW-1133">Transmembrane helix</keyword>
<gene>
    <name evidence="7" type="ORF">E6K79_03765</name>
</gene>
<organism evidence="7 8">
    <name type="scientific">Eiseniibacteriota bacterium</name>
    <dbReference type="NCBI Taxonomy" id="2212470"/>
    <lineage>
        <taxon>Bacteria</taxon>
        <taxon>Candidatus Eiseniibacteriota</taxon>
    </lineage>
</organism>
<proteinExistence type="inferred from homology"/>
<feature type="domain" description="Multidrug resistance protein MdtA-like barrel-sandwich hybrid" evidence="5">
    <location>
        <begin position="277"/>
        <end position="422"/>
    </location>
</feature>
<feature type="domain" description="CusB-like beta-barrel" evidence="6">
    <location>
        <begin position="446"/>
        <end position="518"/>
    </location>
</feature>
<name>A0A538TQT3_UNCEI</name>
<dbReference type="Gene3D" id="1.10.287.470">
    <property type="entry name" value="Helix hairpin bin"/>
    <property type="match status" value="1"/>
</dbReference>
<dbReference type="PANTHER" id="PTHR30469">
    <property type="entry name" value="MULTIDRUG RESISTANCE PROTEIN MDTA"/>
    <property type="match status" value="1"/>
</dbReference>
<feature type="compositionally biased region" description="Basic and acidic residues" evidence="3">
    <location>
        <begin position="162"/>
        <end position="171"/>
    </location>
</feature>
<dbReference type="Gene3D" id="2.40.50.100">
    <property type="match status" value="1"/>
</dbReference>
<dbReference type="PANTHER" id="PTHR30469:SF38">
    <property type="entry name" value="HLYD FAMILY SECRETION PROTEIN"/>
    <property type="match status" value="1"/>
</dbReference>
<accession>A0A538TQT3</accession>
<dbReference type="SUPFAM" id="SSF111369">
    <property type="entry name" value="HlyD-like secretion proteins"/>
    <property type="match status" value="1"/>
</dbReference>
<sequence length="605" mass="63510">MVVQRALSVARSDGDGSGRGDQRRGLGASGSRREVHPDRRAGRLRASRGAFARCARAGPRDRGVEGENDHAHLLRRFRRDLPRASGSPGRHDRSGDGEQPLRPPRPLPREPVHEGDRVRRAGRPFPPRRDQGRGEGGDPPRPRGAEARADVRRSGLWVEDADGGRGLREAPGHGGRGSGGPGGKGHHGVTRTGSADLSGLTIDRESPPPSSGRGPRPWALLLGLLVALVVAAVLLKPVFAPKAISVTVARAEALGGTPGAGASEVLTASGYVVARQRASVSTEVAGRLEALYVSEGSRVTKGQVLGVLRNEDQRAAVESAKAALASAEAASTEAKATARESALELGRVRELLARGLVSQAEFDQVEARDAVSRARVESAAAAAQSARAGLDQAKIAYEKTFIRAPFAGAVLRKEAEVGEIVSPIPSSGGLTRGAIATMANLATLEVEVDVNEGYVARARQGMRAEITLDAYPSERYPGHARQIVPTADRQKATVQIKVSFDSLDARVLPEMGAKVTFLADPAPSTSAGGGAAAPAVVWIPRAAVRDQEGRAVIYVVEGDRARERAISPRPLGPDRVSVSGGLAAGEAVVVEAPPELKDKSRIRIR</sequence>
<keyword evidence="4" id="KW-0472">Membrane</keyword>
<dbReference type="NCBIfam" id="TIGR01730">
    <property type="entry name" value="RND_mfp"/>
    <property type="match status" value="1"/>
</dbReference>
<feature type="compositionally biased region" description="Basic and acidic residues" evidence="3">
    <location>
        <begin position="127"/>
        <end position="153"/>
    </location>
</feature>
<dbReference type="Pfam" id="PF25954">
    <property type="entry name" value="Beta-barrel_RND_2"/>
    <property type="match status" value="1"/>
</dbReference>
<dbReference type="GO" id="GO:1990281">
    <property type="term" value="C:efflux pump complex"/>
    <property type="evidence" value="ECO:0007669"/>
    <property type="project" value="TreeGrafter"/>
</dbReference>
<evidence type="ECO:0000259" key="6">
    <source>
        <dbReference type="Pfam" id="PF25954"/>
    </source>
</evidence>
<keyword evidence="2" id="KW-0175">Coiled coil</keyword>
<dbReference type="InterPro" id="IPR058625">
    <property type="entry name" value="MdtA-like_BSH"/>
</dbReference>
<feature type="transmembrane region" description="Helical" evidence="4">
    <location>
        <begin position="218"/>
        <end position="235"/>
    </location>
</feature>
<feature type="region of interest" description="Disordered" evidence="3">
    <location>
        <begin position="1"/>
        <end position="214"/>
    </location>
</feature>
<evidence type="ECO:0000313" key="8">
    <source>
        <dbReference type="Proteomes" id="UP000317691"/>
    </source>
</evidence>
<evidence type="ECO:0000256" key="1">
    <source>
        <dbReference type="ARBA" id="ARBA00009477"/>
    </source>
</evidence>
<evidence type="ECO:0000256" key="2">
    <source>
        <dbReference type="SAM" id="Coils"/>
    </source>
</evidence>
<dbReference type="InterPro" id="IPR058792">
    <property type="entry name" value="Beta-barrel_RND_2"/>
</dbReference>
<comment type="caution">
    <text evidence="7">The sequence shown here is derived from an EMBL/GenBank/DDBJ whole genome shotgun (WGS) entry which is preliminary data.</text>
</comment>
<dbReference type="Proteomes" id="UP000317691">
    <property type="component" value="Unassembled WGS sequence"/>
</dbReference>
<evidence type="ECO:0000256" key="3">
    <source>
        <dbReference type="SAM" id="MobiDB-lite"/>
    </source>
</evidence>
<dbReference type="EMBL" id="VBOZ01000010">
    <property type="protein sequence ID" value="TMQ65987.1"/>
    <property type="molecule type" value="Genomic_DNA"/>
</dbReference>
<dbReference type="Pfam" id="PF25917">
    <property type="entry name" value="BSH_RND"/>
    <property type="match status" value="1"/>
</dbReference>
<comment type="similarity">
    <text evidence="1">Belongs to the membrane fusion protein (MFP) (TC 8.A.1) family.</text>
</comment>
<dbReference type="Gene3D" id="2.40.420.20">
    <property type="match status" value="1"/>
</dbReference>
<evidence type="ECO:0000256" key="4">
    <source>
        <dbReference type="SAM" id="Phobius"/>
    </source>
</evidence>
<feature type="coiled-coil region" evidence="2">
    <location>
        <begin position="310"/>
        <end position="337"/>
    </location>
</feature>
<dbReference type="GO" id="GO:0015562">
    <property type="term" value="F:efflux transmembrane transporter activity"/>
    <property type="evidence" value="ECO:0007669"/>
    <property type="project" value="TreeGrafter"/>
</dbReference>
<protein>
    <submittedName>
        <fullName evidence="7">Efflux RND transporter periplasmic adaptor subunit</fullName>
    </submittedName>
</protein>
<feature type="compositionally biased region" description="Basic and acidic residues" evidence="3">
    <location>
        <begin position="31"/>
        <end position="41"/>
    </location>
</feature>
<keyword evidence="4" id="KW-0812">Transmembrane</keyword>
<evidence type="ECO:0000313" key="7">
    <source>
        <dbReference type="EMBL" id="TMQ65987.1"/>
    </source>
</evidence>
<dbReference type="InterPro" id="IPR006143">
    <property type="entry name" value="RND_pump_MFP"/>
</dbReference>
<feature type="compositionally biased region" description="Basic and acidic residues" evidence="3">
    <location>
        <begin position="107"/>
        <end position="119"/>
    </location>
</feature>
<dbReference type="AlphaFoldDB" id="A0A538TQT3"/>